<name>A0A8C4XE91_ERPCA</name>
<dbReference type="GO" id="GO:0007264">
    <property type="term" value="P:small GTPase-mediated signal transduction"/>
    <property type="evidence" value="ECO:0007669"/>
    <property type="project" value="TreeGrafter"/>
</dbReference>
<keyword evidence="1" id="KW-0343">GTPase activation</keyword>
<dbReference type="GO" id="GO:0015629">
    <property type="term" value="C:actin cytoskeleton"/>
    <property type="evidence" value="ECO:0007669"/>
    <property type="project" value="TreeGrafter"/>
</dbReference>
<evidence type="ECO:0000313" key="2">
    <source>
        <dbReference type="Ensembl" id="ENSECRP00000024486.1"/>
    </source>
</evidence>
<evidence type="ECO:0000313" key="3">
    <source>
        <dbReference type="Proteomes" id="UP000694620"/>
    </source>
</evidence>
<reference evidence="2" key="2">
    <citation type="submission" date="2025-08" db="UniProtKB">
        <authorList>
            <consortium name="Ensembl"/>
        </authorList>
    </citation>
    <scope>IDENTIFICATION</scope>
</reference>
<keyword evidence="3" id="KW-1185">Reference proteome</keyword>
<dbReference type="Proteomes" id="UP000694620">
    <property type="component" value="Chromosome 17"/>
</dbReference>
<dbReference type="AlphaFoldDB" id="A0A8C4XE91"/>
<protein>
    <submittedName>
        <fullName evidence="2">Uncharacterized protein</fullName>
    </submittedName>
</protein>
<organism evidence="2 3">
    <name type="scientific">Erpetoichthys calabaricus</name>
    <name type="common">Rope fish</name>
    <name type="synonym">Calamoichthys calabaricus</name>
    <dbReference type="NCBI Taxonomy" id="27687"/>
    <lineage>
        <taxon>Eukaryota</taxon>
        <taxon>Metazoa</taxon>
        <taxon>Chordata</taxon>
        <taxon>Craniata</taxon>
        <taxon>Vertebrata</taxon>
        <taxon>Euteleostomi</taxon>
        <taxon>Actinopterygii</taxon>
        <taxon>Polypteriformes</taxon>
        <taxon>Polypteridae</taxon>
        <taxon>Erpetoichthys</taxon>
    </lineage>
</organism>
<dbReference type="GO" id="GO:0005096">
    <property type="term" value="F:GTPase activator activity"/>
    <property type="evidence" value="ECO:0007669"/>
    <property type="project" value="UniProtKB-KW"/>
</dbReference>
<accession>A0A8C4XE91</accession>
<dbReference type="PANTHER" id="PTHR15729:SF13">
    <property type="entry name" value="RHO GTPASE-ACTIVATING PROTEIN 32"/>
    <property type="match status" value="1"/>
</dbReference>
<sequence length="81" mass="9178">MCRIHPDDVTAAILCHYAHHTLRQLETGDNDGPGITRSCVKGHFPKLVDCAHFHYENVDFGAIQVRTSYSFTHTVYSLQMC</sequence>
<reference evidence="2" key="1">
    <citation type="submission" date="2021-06" db="EMBL/GenBank/DDBJ databases">
        <authorList>
            <consortium name="Wellcome Sanger Institute Data Sharing"/>
        </authorList>
    </citation>
    <scope>NUCLEOTIDE SEQUENCE [LARGE SCALE GENOMIC DNA]</scope>
</reference>
<dbReference type="GO" id="GO:0001650">
    <property type="term" value="C:fibrillar center"/>
    <property type="evidence" value="ECO:0007669"/>
    <property type="project" value="TreeGrafter"/>
</dbReference>
<dbReference type="PANTHER" id="PTHR15729">
    <property type="entry name" value="CDC42 GTPASE-ACTIVATING PROTEIN"/>
    <property type="match status" value="1"/>
</dbReference>
<proteinExistence type="predicted"/>
<evidence type="ECO:0000256" key="1">
    <source>
        <dbReference type="ARBA" id="ARBA00022468"/>
    </source>
</evidence>
<dbReference type="GO" id="GO:0005654">
    <property type="term" value="C:nucleoplasm"/>
    <property type="evidence" value="ECO:0007669"/>
    <property type="project" value="TreeGrafter"/>
</dbReference>
<dbReference type="InterPro" id="IPR051576">
    <property type="entry name" value="PX-Rho_GAP"/>
</dbReference>
<reference evidence="2" key="3">
    <citation type="submission" date="2025-09" db="UniProtKB">
        <authorList>
            <consortium name="Ensembl"/>
        </authorList>
    </citation>
    <scope>IDENTIFICATION</scope>
</reference>
<dbReference type="GO" id="GO:0005794">
    <property type="term" value="C:Golgi apparatus"/>
    <property type="evidence" value="ECO:0007669"/>
    <property type="project" value="TreeGrafter"/>
</dbReference>
<dbReference type="Ensembl" id="ENSECRT00000025021.1">
    <property type="protein sequence ID" value="ENSECRP00000024486.1"/>
    <property type="gene ID" value="ENSECRG00000016581.1"/>
</dbReference>
<dbReference type="GO" id="GO:0005938">
    <property type="term" value="C:cell cortex"/>
    <property type="evidence" value="ECO:0007669"/>
    <property type="project" value="TreeGrafter"/>
</dbReference>